<evidence type="ECO:0000256" key="4">
    <source>
        <dbReference type="PROSITE-ProRule" id="PRU10007"/>
    </source>
</evidence>
<evidence type="ECO:0000256" key="5">
    <source>
        <dbReference type="RuleBase" id="RU003345"/>
    </source>
</evidence>
<feature type="domain" description="Aldehyde dehydrogenase" evidence="6">
    <location>
        <begin position="28"/>
        <end position="488"/>
    </location>
</feature>
<keyword evidence="3" id="KW-0520">NAD</keyword>
<evidence type="ECO:0000259" key="6">
    <source>
        <dbReference type="Pfam" id="PF00171"/>
    </source>
</evidence>
<dbReference type="PROSITE" id="PS00687">
    <property type="entry name" value="ALDEHYDE_DEHYDR_GLU"/>
    <property type="match status" value="1"/>
</dbReference>
<dbReference type="PANTHER" id="PTHR43720:SF2">
    <property type="entry name" value="2-AMINOMUCONIC SEMIALDEHYDE DEHYDROGENASE"/>
    <property type="match status" value="1"/>
</dbReference>
<organism evidence="7 8">
    <name type="scientific">Priestia megaterium</name>
    <name type="common">Bacillus megaterium</name>
    <dbReference type="NCBI Taxonomy" id="1404"/>
    <lineage>
        <taxon>Bacteria</taxon>
        <taxon>Bacillati</taxon>
        <taxon>Bacillota</taxon>
        <taxon>Bacilli</taxon>
        <taxon>Bacillales</taxon>
        <taxon>Bacillaceae</taxon>
        <taxon>Priestia</taxon>
    </lineage>
</organism>
<keyword evidence="2 5" id="KW-0560">Oxidoreductase</keyword>
<dbReference type="PROSITE" id="PS00070">
    <property type="entry name" value="ALDEHYDE_DEHYDR_CYS"/>
    <property type="match status" value="1"/>
</dbReference>
<evidence type="ECO:0000313" key="8">
    <source>
        <dbReference type="Proteomes" id="UP000501868"/>
    </source>
</evidence>
<dbReference type="Proteomes" id="UP000501868">
    <property type="component" value="Chromosome"/>
</dbReference>
<gene>
    <name evidence="7" type="ORF">HFZ78_14795</name>
</gene>
<dbReference type="InterPro" id="IPR015590">
    <property type="entry name" value="Aldehyde_DH_dom"/>
</dbReference>
<comment type="similarity">
    <text evidence="1 5">Belongs to the aldehyde dehydrogenase family.</text>
</comment>
<accession>A0A6H1P3G9</accession>
<dbReference type="AlphaFoldDB" id="A0A6H1P3G9"/>
<dbReference type="Gene3D" id="3.40.605.10">
    <property type="entry name" value="Aldehyde Dehydrogenase, Chain A, domain 1"/>
    <property type="match status" value="1"/>
</dbReference>
<protein>
    <submittedName>
        <fullName evidence="7">Aldehyde dehydrogenase</fullName>
    </submittedName>
</protein>
<evidence type="ECO:0000256" key="2">
    <source>
        <dbReference type="ARBA" id="ARBA00023002"/>
    </source>
</evidence>
<name>A0A6H1P3G9_PRIMG</name>
<dbReference type="PANTHER" id="PTHR43720">
    <property type="entry name" value="2-AMINOMUCONIC SEMIALDEHYDE DEHYDROGENASE"/>
    <property type="match status" value="1"/>
</dbReference>
<dbReference type="InterPro" id="IPR016161">
    <property type="entry name" value="Ald_DH/histidinol_DH"/>
</dbReference>
<dbReference type="CDD" id="cd07093">
    <property type="entry name" value="ALDH_F8_HMSADH"/>
    <property type="match status" value="1"/>
</dbReference>
<evidence type="ECO:0000313" key="7">
    <source>
        <dbReference type="EMBL" id="QIZ07831.1"/>
    </source>
</evidence>
<sequence length="492" mass="53852">MVISVSKVLEKQLQINDAKLFINGEYVSAISGETFDTINPATNQKLAAVASASEQDVERAIQVAKRTYDSGIWSKMPVEERAKILCRMADLVMERVEELALIETLDVGKPIRESRDFDIPRAASNLRFFAEMAKYINHEHYEQSKHMSYTKYSPAGVTSLIIPWNLPFMQMTWKVSAALAAGNTVIVKPASYTPLSAVMLGEIANEAGLPPGVLNILTGPGGTVGTAMTTHPYVRRISFVGESSTGKTVMRNAASQLIPVSLELGGKSANIVFEDADLDEAVAGSIEAIFRNQGEICLAGSRLLVQESVYDKFLEKFVTAAKNIKVGDPLDETTDMGALISKGHLETVDNYVQIGISEGAKLAVGGKRVAGLSQGNFYEPTVLYDVNNKMRVAQEEIFGPVLVVIPFKTEEEAIQIANDSIYGLAGVVWSNDLRRAHRVASQIDSGLFWINCWYYRDLRTPFGGSKASGIGREGGRHSFEFYTEAKTITMKL</sequence>
<dbReference type="InterPro" id="IPR016163">
    <property type="entry name" value="Ald_DH_C"/>
</dbReference>
<feature type="active site" evidence="4">
    <location>
        <position position="263"/>
    </location>
</feature>
<proteinExistence type="inferred from homology"/>
<dbReference type="GO" id="GO:0016620">
    <property type="term" value="F:oxidoreductase activity, acting on the aldehyde or oxo group of donors, NAD or NADP as acceptor"/>
    <property type="evidence" value="ECO:0007669"/>
    <property type="project" value="InterPro"/>
</dbReference>
<dbReference type="InterPro" id="IPR029510">
    <property type="entry name" value="Ald_DH_CS_GLU"/>
</dbReference>
<dbReference type="SUPFAM" id="SSF53720">
    <property type="entry name" value="ALDH-like"/>
    <property type="match status" value="1"/>
</dbReference>
<evidence type="ECO:0000256" key="1">
    <source>
        <dbReference type="ARBA" id="ARBA00009986"/>
    </source>
</evidence>
<dbReference type="Pfam" id="PF00171">
    <property type="entry name" value="Aldedh"/>
    <property type="match status" value="1"/>
</dbReference>
<dbReference type="FunFam" id="3.40.605.10:FF:000007">
    <property type="entry name" value="NAD/NADP-dependent betaine aldehyde dehydrogenase"/>
    <property type="match status" value="1"/>
</dbReference>
<reference evidence="7 8" key="2">
    <citation type="submission" date="2020-04" db="EMBL/GenBank/DDBJ databases">
        <authorList>
            <person name="Fomenkov A."/>
            <person name="Anton B.P."/>
            <person name="Roberts R.J."/>
        </authorList>
    </citation>
    <scope>NUCLEOTIDE SEQUENCE [LARGE SCALE GENOMIC DNA]</scope>
    <source>
        <strain evidence="7 8">S2</strain>
    </source>
</reference>
<dbReference type="FunFam" id="3.40.309.10:FF:000012">
    <property type="entry name" value="Betaine aldehyde dehydrogenase"/>
    <property type="match status" value="1"/>
</dbReference>
<reference evidence="7 8" key="1">
    <citation type="submission" date="2020-04" db="EMBL/GenBank/DDBJ databases">
        <title>Genome-Wide Identification of 5-Methylcytosine Sites in Bacterial Genomes By High-Throughput Sequencing of MspJI Restriction Fragments.</title>
        <authorList>
            <person name="Wu V."/>
        </authorList>
    </citation>
    <scope>NUCLEOTIDE SEQUENCE [LARGE SCALE GENOMIC DNA]</scope>
    <source>
        <strain evidence="7 8">S2</strain>
    </source>
</reference>
<dbReference type="Gene3D" id="3.40.309.10">
    <property type="entry name" value="Aldehyde Dehydrogenase, Chain A, domain 2"/>
    <property type="match status" value="1"/>
</dbReference>
<dbReference type="InterPro" id="IPR016160">
    <property type="entry name" value="Ald_DH_CS_CYS"/>
</dbReference>
<dbReference type="EMBL" id="CP051128">
    <property type="protein sequence ID" value="QIZ07831.1"/>
    <property type="molecule type" value="Genomic_DNA"/>
</dbReference>
<evidence type="ECO:0000256" key="3">
    <source>
        <dbReference type="ARBA" id="ARBA00023027"/>
    </source>
</evidence>
<dbReference type="InterPro" id="IPR016162">
    <property type="entry name" value="Ald_DH_N"/>
</dbReference>